<protein>
    <submittedName>
        <fullName evidence="2">Glycerophosphodiester phosphodiesterase family protein</fullName>
    </submittedName>
</protein>
<organism evidence="2 3">
    <name type="scientific">Vibrio splendidus</name>
    <dbReference type="NCBI Taxonomy" id="29497"/>
    <lineage>
        <taxon>Bacteria</taxon>
        <taxon>Pseudomonadati</taxon>
        <taxon>Pseudomonadota</taxon>
        <taxon>Gammaproteobacteria</taxon>
        <taxon>Vibrionales</taxon>
        <taxon>Vibrionaceae</taxon>
        <taxon>Vibrio</taxon>
    </lineage>
</organism>
<reference evidence="2" key="1">
    <citation type="submission" date="2023-07" db="EMBL/GenBank/DDBJ databases">
        <title>Genome content predicts the carbon catabolic preferences of heterotrophic bacteria.</title>
        <authorList>
            <person name="Gralka M."/>
        </authorList>
    </citation>
    <scope>NUCLEOTIDE SEQUENCE</scope>
    <source>
        <strain evidence="2">6E03</strain>
    </source>
</reference>
<dbReference type="EMBL" id="JAUYVK010000039">
    <property type="protein sequence ID" value="MDP2492207.1"/>
    <property type="molecule type" value="Genomic_DNA"/>
</dbReference>
<dbReference type="InterPro" id="IPR017946">
    <property type="entry name" value="PLC-like_Pdiesterase_TIM-brl"/>
</dbReference>
<dbReference type="InterPro" id="IPR030395">
    <property type="entry name" value="GP_PDE_dom"/>
</dbReference>
<proteinExistence type="predicted"/>
<dbReference type="Gene3D" id="3.20.20.190">
    <property type="entry name" value="Phosphatidylinositol (PI) phosphodiesterase"/>
    <property type="match status" value="1"/>
</dbReference>
<dbReference type="RefSeq" id="WP_198594459.1">
    <property type="nucleotide sequence ID" value="NZ_JAUYVK010000039.1"/>
</dbReference>
<feature type="domain" description="GP-PDE" evidence="1">
    <location>
        <begin position="131"/>
        <end position="200"/>
    </location>
</feature>
<dbReference type="AlphaFoldDB" id="A0ABD5AGX7"/>
<dbReference type="Proteomes" id="UP001177883">
    <property type="component" value="Unassembled WGS sequence"/>
</dbReference>
<dbReference type="Pfam" id="PF03009">
    <property type="entry name" value="GDPD"/>
    <property type="match status" value="1"/>
</dbReference>
<name>A0ABD5AGX7_VIBSP</name>
<evidence type="ECO:0000259" key="1">
    <source>
        <dbReference type="Pfam" id="PF03009"/>
    </source>
</evidence>
<evidence type="ECO:0000313" key="2">
    <source>
        <dbReference type="EMBL" id="MDP2492207.1"/>
    </source>
</evidence>
<comment type="caution">
    <text evidence="2">The sequence shown here is derived from an EMBL/GenBank/DDBJ whole genome shotgun (WGS) entry which is preliminary data.</text>
</comment>
<evidence type="ECO:0000313" key="3">
    <source>
        <dbReference type="Proteomes" id="UP001177883"/>
    </source>
</evidence>
<gene>
    <name evidence="2" type="ORF">Q8W38_22895</name>
</gene>
<sequence>MTAKSSIRMILNYFSYSIHKLYFKGVSAKVEKFYRHECHIDFFISSCHEVYIQAMDTKTKLIVYERHIVLEQDINYTYTPQVGQRVVLDIEVRKGNRFKRYKTYITNITDEIIQDDTISHAMGAIHGLIYTNSFEAFLENYSLGYRYFEVDLQLTQDNEIVLFHDISSYDGSKWLTRDVNNTTSNEFMKYRYDGKYKVLSALDLINIAKEYKDARFILDIKSVDFTFSLKTRLIKELYSSYSKITNSYSDNISEFLFDNIPKLKTGEVILGKFSQLIKSDDSLVNSFIPQVNMSNIGEVYDTCDYPIKIWRDSILPVSDDIEMMYLNGIVNYSLNAFKFKESQVDVMTELGVKVYLYNHKDCHLDVGDNNFGYFND</sequence>
<accession>A0ABD5AGX7</accession>
<dbReference type="SUPFAM" id="SSF51695">
    <property type="entry name" value="PLC-like phosphodiesterases"/>
    <property type="match status" value="1"/>
</dbReference>